<feature type="compositionally biased region" description="Polar residues" evidence="1">
    <location>
        <begin position="191"/>
        <end position="205"/>
    </location>
</feature>
<evidence type="ECO:0000256" key="1">
    <source>
        <dbReference type="SAM" id="MobiDB-lite"/>
    </source>
</evidence>
<evidence type="ECO:0000313" key="4">
    <source>
        <dbReference type="Proteomes" id="UP000070700"/>
    </source>
</evidence>
<dbReference type="AlphaFoldDB" id="A0A194WW14"/>
<dbReference type="InParanoid" id="A0A194WW14"/>
<protein>
    <submittedName>
        <fullName evidence="3">WD domain-containing protein</fullName>
    </submittedName>
</protein>
<dbReference type="Proteomes" id="UP000070700">
    <property type="component" value="Unassembled WGS sequence"/>
</dbReference>
<accession>A0A194WW14</accession>
<name>A0A194WW14_MOLSC</name>
<keyword evidence="4" id="KW-1185">Reference proteome</keyword>
<dbReference type="OrthoDB" id="674604at2759"/>
<dbReference type="EMBL" id="KQ947425">
    <property type="protein sequence ID" value="KUJ12153.1"/>
    <property type="molecule type" value="Genomic_DNA"/>
</dbReference>
<dbReference type="InterPro" id="IPR031352">
    <property type="entry name" value="SesA"/>
</dbReference>
<feature type="region of interest" description="Disordered" evidence="1">
    <location>
        <begin position="166"/>
        <end position="207"/>
    </location>
</feature>
<dbReference type="Pfam" id="PF17107">
    <property type="entry name" value="SesA"/>
    <property type="match status" value="1"/>
</dbReference>
<organism evidence="3 4">
    <name type="scientific">Mollisia scopiformis</name>
    <name type="common">Conifer needle endophyte fungus</name>
    <name type="synonym">Phialocephala scopiformis</name>
    <dbReference type="NCBI Taxonomy" id="149040"/>
    <lineage>
        <taxon>Eukaryota</taxon>
        <taxon>Fungi</taxon>
        <taxon>Dikarya</taxon>
        <taxon>Ascomycota</taxon>
        <taxon>Pezizomycotina</taxon>
        <taxon>Leotiomycetes</taxon>
        <taxon>Helotiales</taxon>
        <taxon>Mollisiaceae</taxon>
        <taxon>Mollisia</taxon>
    </lineage>
</organism>
<feature type="domain" description="NACHT-NTPase and P-loop NTPases N-terminal" evidence="2">
    <location>
        <begin position="7"/>
        <end position="135"/>
    </location>
</feature>
<evidence type="ECO:0000259" key="2">
    <source>
        <dbReference type="Pfam" id="PF17107"/>
    </source>
</evidence>
<feature type="compositionally biased region" description="Polar residues" evidence="1">
    <location>
        <begin position="174"/>
        <end position="183"/>
    </location>
</feature>
<proteinExistence type="predicted"/>
<gene>
    <name evidence="3" type="ORF">LY89DRAFT_688618</name>
</gene>
<dbReference type="GeneID" id="28825466"/>
<evidence type="ECO:0000313" key="3">
    <source>
        <dbReference type="EMBL" id="KUJ12153.1"/>
    </source>
</evidence>
<dbReference type="RefSeq" id="XP_018066508.1">
    <property type="nucleotide sequence ID" value="XM_018215740.1"/>
</dbReference>
<dbReference type="KEGG" id="psco:LY89DRAFT_688618"/>
<sequence>MDPLSAIASAIAIIQAISSTYKVIEDLKNLPKAFREVNKSLPIVEDTLKIARQQLLGKSVDESTKKAIEPYIIASEEKAKSLRDIFKKVEQGQVQGKDTKGWSVVDFYRTTVVPMGKAHRVESLMKDILEAVKNLATYQVFKTATQQQVKKLEDAINELAKVEPSLPDSDFEAKSTTNVSQSVAEGGKGNQAVNSGPGQQDNNFGNKFESGGGAFNFGEGVLKLLGGN</sequence>
<reference evidence="3 4" key="1">
    <citation type="submission" date="2015-10" db="EMBL/GenBank/DDBJ databases">
        <title>Full genome of DAOMC 229536 Phialocephala scopiformis, a fungal endophyte of spruce producing the potent anti-insectan compound rugulosin.</title>
        <authorList>
            <consortium name="DOE Joint Genome Institute"/>
            <person name="Walker A.K."/>
            <person name="Frasz S.L."/>
            <person name="Seifert K.A."/>
            <person name="Miller J.D."/>
            <person name="Mondo S.J."/>
            <person name="Labutti K."/>
            <person name="Lipzen A."/>
            <person name="Dockter R."/>
            <person name="Kennedy M."/>
            <person name="Grigoriev I.V."/>
            <person name="Spatafora J.W."/>
        </authorList>
    </citation>
    <scope>NUCLEOTIDE SEQUENCE [LARGE SCALE GENOMIC DNA]</scope>
    <source>
        <strain evidence="3 4">CBS 120377</strain>
    </source>
</reference>